<dbReference type="EMBL" id="BSXS01000745">
    <property type="protein sequence ID" value="GME73731.1"/>
    <property type="molecule type" value="Genomic_DNA"/>
</dbReference>
<gene>
    <name evidence="1" type="ORF">Amon02_000151100</name>
</gene>
<reference evidence="1" key="1">
    <citation type="submission" date="2023-04" db="EMBL/GenBank/DDBJ databases">
        <title>Ambrosiozyma monospora NBRC 10751.</title>
        <authorList>
            <person name="Ichikawa N."/>
            <person name="Sato H."/>
            <person name="Tonouchi N."/>
        </authorList>
    </citation>
    <scope>NUCLEOTIDE SEQUENCE</scope>
    <source>
        <strain evidence="1">NBRC 10751</strain>
    </source>
</reference>
<comment type="caution">
    <text evidence="1">The sequence shown here is derived from an EMBL/GenBank/DDBJ whole genome shotgun (WGS) entry which is preliminary data.</text>
</comment>
<evidence type="ECO:0000313" key="1">
    <source>
        <dbReference type="EMBL" id="GME73731.1"/>
    </source>
</evidence>
<dbReference type="Proteomes" id="UP001165064">
    <property type="component" value="Unassembled WGS sequence"/>
</dbReference>
<protein>
    <submittedName>
        <fullName evidence="1">Unnamed protein product</fullName>
    </submittedName>
</protein>
<organism evidence="1 2">
    <name type="scientific">Ambrosiozyma monospora</name>
    <name type="common">Yeast</name>
    <name type="synonym">Endomycopsis monosporus</name>
    <dbReference type="NCBI Taxonomy" id="43982"/>
    <lineage>
        <taxon>Eukaryota</taxon>
        <taxon>Fungi</taxon>
        <taxon>Dikarya</taxon>
        <taxon>Ascomycota</taxon>
        <taxon>Saccharomycotina</taxon>
        <taxon>Pichiomycetes</taxon>
        <taxon>Pichiales</taxon>
        <taxon>Pichiaceae</taxon>
        <taxon>Ambrosiozyma</taxon>
    </lineage>
</organism>
<keyword evidence="2" id="KW-1185">Reference proteome</keyword>
<name>A0ACB5SUW4_AMBMO</name>
<accession>A0ACB5SUW4</accession>
<proteinExistence type="predicted"/>
<evidence type="ECO:0000313" key="2">
    <source>
        <dbReference type="Proteomes" id="UP001165064"/>
    </source>
</evidence>
<sequence>MTPVQVTHKMAHNKVIELQKFYQTTKKPIWYAHPRAKFYLVPYFAAFGLSLSVSLYYTVRAGFGLKANQ</sequence>